<evidence type="ECO:0000256" key="2">
    <source>
        <dbReference type="ARBA" id="ARBA00023125"/>
    </source>
</evidence>
<proteinExistence type="predicted"/>
<dbReference type="Proteomes" id="UP000192775">
    <property type="component" value="Chromosome"/>
</dbReference>
<evidence type="ECO:0000256" key="3">
    <source>
        <dbReference type="ARBA" id="ARBA00023163"/>
    </source>
</evidence>
<name>A0A1X9LRG8_9MICO</name>
<dbReference type="InterPro" id="IPR047057">
    <property type="entry name" value="MerR_fam"/>
</dbReference>
<reference evidence="4 5" key="1">
    <citation type="submission" date="2017-04" db="EMBL/GenBank/DDBJ databases">
        <authorList>
            <person name="Afonso C.L."/>
            <person name="Miller P.J."/>
            <person name="Scott M.A."/>
            <person name="Spackman E."/>
            <person name="Goraichik I."/>
            <person name="Dimitrov K.M."/>
            <person name="Suarez D.L."/>
            <person name="Swayne D.E."/>
        </authorList>
    </citation>
    <scope>NUCLEOTIDE SEQUENCE [LARGE SCALE GENOMIC DNA]</scope>
    <source>
        <strain evidence="5">XA(T)</strain>
    </source>
</reference>
<dbReference type="InterPro" id="IPR000551">
    <property type="entry name" value="MerR-type_HTH_dom"/>
</dbReference>
<dbReference type="GO" id="GO:0003700">
    <property type="term" value="F:DNA-binding transcription factor activity"/>
    <property type="evidence" value="ECO:0007669"/>
    <property type="project" value="InterPro"/>
</dbReference>
<evidence type="ECO:0000313" key="5">
    <source>
        <dbReference type="Proteomes" id="UP000192775"/>
    </source>
</evidence>
<dbReference type="STRING" id="1619308.B5808_11335"/>
<keyword evidence="1" id="KW-0805">Transcription regulation</keyword>
<dbReference type="PANTHER" id="PTHR30204">
    <property type="entry name" value="REDOX-CYCLING DRUG-SENSING TRANSCRIPTIONAL ACTIVATOR SOXR"/>
    <property type="match status" value="1"/>
</dbReference>
<dbReference type="RefSeq" id="WP_085019887.1">
    <property type="nucleotide sequence ID" value="NZ_BMHD01000001.1"/>
</dbReference>
<dbReference type="AlphaFoldDB" id="A0A1X9LRG8"/>
<dbReference type="Pfam" id="PF00376">
    <property type="entry name" value="MerR"/>
    <property type="match status" value="1"/>
</dbReference>
<dbReference type="InterPro" id="IPR009061">
    <property type="entry name" value="DNA-bd_dom_put_sf"/>
</dbReference>
<keyword evidence="2" id="KW-0238">DNA-binding</keyword>
<sequence length="113" mass="12489">MLIGELSRRSGVSPRSLRYYEQHGLLTADRGLNGYREYDESAVARARNLHLLFELGVSRELAATVLACSGDAAPEVHRASRDQLAEVRDRMAERIAELTASHAALARIVEQVS</sequence>
<organism evidence="4 5">
    <name type="scientific">Cnuibacter physcomitrellae</name>
    <dbReference type="NCBI Taxonomy" id="1619308"/>
    <lineage>
        <taxon>Bacteria</taxon>
        <taxon>Bacillati</taxon>
        <taxon>Actinomycetota</taxon>
        <taxon>Actinomycetes</taxon>
        <taxon>Micrococcales</taxon>
        <taxon>Microbacteriaceae</taxon>
        <taxon>Cnuibacter</taxon>
    </lineage>
</organism>
<accession>A0A1X9LRG8</accession>
<keyword evidence="3" id="KW-0804">Transcription</keyword>
<protein>
    <submittedName>
        <fullName evidence="4">Uncharacterized protein</fullName>
    </submittedName>
</protein>
<dbReference type="SUPFAM" id="SSF46955">
    <property type="entry name" value="Putative DNA-binding domain"/>
    <property type="match status" value="1"/>
</dbReference>
<dbReference type="PROSITE" id="PS00552">
    <property type="entry name" value="HTH_MERR_1"/>
    <property type="match status" value="1"/>
</dbReference>
<dbReference type="KEGG" id="cphy:B5808_11335"/>
<dbReference type="PANTHER" id="PTHR30204:SF94">
    <property type="entry name" value="HEAVY METAL-DEPENDENT TRANSCRIPTIONAL REGULATOR HI_0293-RELATED"/>
    <property type="match status" value="1"/>
</dbReference>
<gene>
    <name evidence="4" type="ORF">B5808_11335</name>
</gene>
<dbReference type="EMBL" id="CP020715">
    <property type="protein sequence ID" value="ARJ05749.1"/>
    <property type="molecule type" value="Genomic_DNA"/>
</dbReference>
<dbReference type="GO" id="GO:0003677">
    <property type="term" value="F:DNA binding"/>
    <property type="evidence" value="ECO:0007669"/>
    <property type="project" value="UniProtKB-KW"/>
</dbReference>
<dbReference type="SMART" id="SM00422">
    <property type="entry name" value="HTH_MERR"/>
    <property type="match status" value="1"/>
</dbReference>
<dbReference type="PROSITE" id="PS50937">
    <property type="entry name" value="HTH_MERR_2"/>
    <property type="match status" value="1"/>
</dbReference>
<dbReference type="Gene3D" id="1.10.1660.10">
    <property type="match status" value="1"/>
</dbReference>
<keyword evidence="5" id="KW-1185">Reference proteome</keyword>
<dbReference type="PRINTS" id="PR00040">
    <property type="entry name" value="HTHMERR"/>
</dbReference>
<evidence type="ECO:0000256" key="1">
    <source>
        <dbReference type="ARBA" id="ARBA00023015"/>
    </source>
</evidence>
<evidence type="ECO:0000313" key="4">
    <source>
        <dbReference type="EMBL" id="ARJ05749.1"/>
    </source>
</evidence>